<feature type="compositionally biased region" description="Low complexity" evidence="9">
    <location>
        <begin position="357"/>
        <end position="377"/>
    </location>
</feature>
<dbReference type="InterPro" id="IPR009072">
    <property type="entry name" value="Histone-fold"/>
</dbReference>
<dbReference type="CDD" id="cd22912">
    <property type="entry name" value="HFD_H4"/>
    <property type="match status" value="1"/>
</dbReference>
<evidence type="ECO:0000256" key="7">
    <source>
        <dbReference type="ARBA" id="ARBA00023269"/>
    </source>
</evidence>
<protein>
    <recommendedName>
        <fullName evidence="12">Histone H4</fullName>
    </recommendedName>
</protein>
<comment type="similarity">
    <text evidence="3">Belongs to the histone H4 family.</text>
</comment>
<dbReference type="Gene3D" id="1.10.20.10">
    <property type="entry name" value="Histone, subunit A"/>
    <property type="match status" value="1"/>
</dbReference>
<evidence type="ECO:0000256" key="1">
    <source>
        <dbReference type="ARBA" id="ARBA00004123"/>
    </source>
</evidence>
<dbReference type="InterPro" id="IPR001951">
    <property type="entry name" value="Histone_H4"/>
</dbReference>
<keyword evidence="8" id="KW-0175">Coiled coil</keyword>
<dbReference type="GO" id="GO:0005634">
    <property type="term" value="C:nucleus"/>
    <property type="evidence" value="ECO:0007669"/>
    <property type="project" value="UniProtKB-SubCell"/>
</dbReference>
<accession>A0A8J5G2F4</accession>
<evidence type="ECO:0008006" key="12">
    <source>
        <dbReference type="Google" id="ProtNLM"/>
    </source>
</evidence>
<evidence type="ECO:0000256" key="2">
    <source>
        <dbReference type="ARBA" id="ARBA00004286"/>
    </source>
</evidence>
<dbReference type="SMART" id="SM00417">
    <property type="entry name" value="H4"/>
    <property type="match status" value="1"/>
</dbReference>
<dbReference type="GO" id="GO:0046982">
    <property type="term" value="F:protein heterodimerization activity"/>
    <property type="evidence" value="ECO:0007669"/>
    <property type="project" value="InterPro"/>
</dbReference>
<dbReference type="SUPFAM" id="SSF47113">
    <property type="entry name" value="Histone-fold"/>
    <property type="match status" value="1"/>
</dbReference>
<dbReference type="Proteomes" id="UP000734854">
    <property type="component" value="Unassembled WGS sequence"/>
</dbReference>
<feature type="coiled-coil region" evidence="8">
    <location>
        <begin position="300"/>
        <end position="334"/>
    </location>
</feature>
<dbReference type="EMBL" id="JACMSC010000012">
    <property type="protein sequence ID" value="KAG6498331.1"/>
    <property type="molecule type" value="Genomic_DNA"/>
</dbReference>
<evidence type="ECO:0000256" key="4">
    <source>
        <dbReference type="ARBA" id="ARBA00022454"/>
    </source>
</evidence>
<evidence type="ECO:0000256" key="8">
    <source>
        <dbReference type="SAM" id="Coils"/>
    </source>
</evidence>
<reference evidence="10 11" key="1">
    <citation type="submission" date="2020-08" db="EMBL/GenBank/DDBJ databases">
        <title>Plant Genome Project.</title>
        <authorList>
            <person name="Zhang R.-G."/>
        </authorList>
    </citation>
    <scope>NUCLEOTIDE SEQUENCE [LARGE SCALE GENOMIC DNA]</scope>
    <source>
        <tissue evidence="10">Rhizome</tissue>
    </source>
</reference>
<keyword evidence="11" id="KW-1185">Reference proteome</keyword>
<dbReference type="GO" id="GO:0003677">
    <property type="term" value="F:DNA binding"/>
    <property type="evidence" value="ECO:0007669"/>
    <property type="project" value="UniProtKB-KW"/>
</dbReference>
<comment type="caution">
    <text evidence="10">The sequence shown here is derived from an EMBL/GenBank/DDBJ whole genome shotgun (WGS) entry which is preliminary data.</text>
</comment>
<feature type="region of interest" description="Disordered" evidence="9">
    <location>
        <begin position="106"/>
        <end position="127"/>
    </location>
</feature>
<dbReference type="GO" id="GO:0030527">
    <property type="term" value="F:structural constituent of chromatin"/>
    <property type="evidence" value="ECO:0007669"/>
    <property type="project" value="InterPro"/>
</dbReference>
<sequence length="509" mass="56135">MFCSRLAPFRPISVSKSRVFDLVADCNVVLAAIDFEVLGFVAGESMNDPSQALNRSFGIWPPPRPPVEDPMGFSNPPARLPPPFAAPGGAMPSRMNWKAKKDADKRKMATGGSGGGGAVPMGGGLPSLGGVPAGGGVSSYKPPTLNELQFQNRVKARRFYQKKKFSRSAPFAPRNTTSFIIRAKKSGGIASQVSPYPVTPAVLPTPKLSPTREVLADMVKEEWGVDGYGSMKGRIRLRSPSGGYEIRPYGGGGEDDLVDEEGSSESDVEEHLEVERRLDHDVSRFEMVYPREQYGLESAADLLESRVDDQDARIARLEEENLTLKERLFLVEREMGELRRRLQLLKPHGGLLEKELSANTNDDANNNKNNNSDSGNAMEAPPPEVDDDGEECSAGSSGNPHWNEFTTQISSILNVIIDLLLPRHVQSRQGARQAAQHKNIKGITKSTICRLAHRSIKHISSLIYQETCGMLKIFHRNVIRNVATYTEHTRWKTVTAMDVFYALKRYGFV</sequence>
<gene>
    <name evidence="10" type="ORF">ZIOFF_046243</name>
</gene>
<name>A0A8J5G2F4_ZINOF</name>
<comment type="subcellular location">
    <subcellularLocation>
        <location evidence="2">Chromosome</location>
    </subcellularLocation>
    <subcellularLocation>
        <location evidence="1">Nucleus</location>
    </subcellularLocation>
</comment>
<keyword evidence="6" id="KW-0539">Nucleus</keyword>
<evidence type="ECO:0000256" key="9">
    <source>
        <dbReference type="SAM" id="MobiDB-lite"/>
    </source>
</evidence>
<keyword evidence="7" id="KW-0544">Nucleosome core</keyword>
<dbReference type="PANTHER" id="PTHR34484:SF2">
    <property type="entry name" value="OS02G0832600 PROTEIN"/>
    <property type="match status" value="1"/>
</dbReference>
<dbReference type="GO" id="GO:0000786">
    <property type="term" value="C:nucleosome"/>
    <property type="evidence" value="ECO:0007669"/>
    <property type="project" value="UniProtKB-KW"/>
</dbReference>
<feature type="compositionally biased region" description="Gly residues" evidence="9">
    <location>
        <begin position="111"/>
        <end position="127"/>
    </location>
</feature>
<keyword evidence="5" id="KW-0238">DNA-binding</keyword>
<dbReference type="PANTHER" id="PTHR34484">
    <property type="entry name" value="OS02G0832600 PROTEIN"/>
    <property type="match status" value="1"/>
</dbReference>
<organism evidence="10 11">
    <name type="scientific">Zingiber officinale</name>
    <name type="common">Ginger</name>
    <name type="synonym">Amomum zingiber</name>
    <dbReference type="NCBI Taxonomy" id="94328"/>
    <lineage>
        <taxon>Eukaryota</taxon>
        <taxon>Viridiplantae</taxon>
        <taxon>Streptophyta</taxon>
        <taxon>Embryophyta</taxon>
        <taxon>Tracheophyta</taxon>
        <taxon>Spermatophyta</taxon>
        <taxon>Magnoliopsida</taxon>
        <taxon>Liliopsida</taxon>
        <taxon>Zingiberales</taxon>
        <taxon>Zingiberaceae</taxon>
        <taxon>Zingiber</taxon>
    </lineage>
</organism>
<proteinExistence type="inferred from homology"/>
<evidence type="ECO:0000313" key="11">
    <source>
        <dbReference type="Proteomes" id="UP000734854"/>
    </source>
</evidence>
<feature type="region of interest" description="Disordered" evidence="9">
    <location>
        <begin position="356"/>
        <end position="400"/>
    </location>
</feature>
<evidence type="ECO:0000256" key="6">
    <source>
        <dbReference type="ARBA" id="ARBA00023242"/>
    </source>
</evidence>
<evidence type="ECO:0000313" key="10">
    <source>
        <dbReference type="EMBL" id="KAG6498331.1"/>
    </source>
</evidence>
<evidence type="ECO:0000256" key="3">
    <source>
        <dbReference type="ARBA" id="ARBA00006564"/>
    </source>
</evidence>
<evidence type="ECO:0000256" key="5">
    <source>
        <dbReference type="ARBA" id="ARBA00023125"/>
    </source>
</evidence>
<dbReference type="AlphaFoldDB" id="A0A8J5G2F4"/>
<keyword evidence="4" id="KW-0158">Chromosome</keyword>